<dbReference type="PRINTS" id="PR01270">
    <property type="entry name" value="HDASUPER"/>
</dbReference>
<evidence type="ECO:0000259" key="6">
    <source>
        <dbReference type="Pfam" id="PF00850"/>
    </source>
</evidence>
<dbReference type="PANTHER" id="PTHR10625">
    <property type="entry name" value="HISTONE DEACETYLASE HDAC1-RELATED"/>
    <property type="match status" value="1"/>
</dbReference>
<evidence type="ECO:0000313" key="8">
    <source>
        <dbReference type="Proteomes" id="UP000009022"/>
    </source>
</evidence>
<dbReference type="CTD" id="6755002"/>
<keyword evidence="5" id="KW-0156">Chromatin regulator</keyword>
<dbReference type="KEGG" id="tad:TRIADDRAFT_26667"/>
<dbReference type="PhylomeDB" id="B3RZT5"/>
<dbReference type="OrthoDB" id="1918432at2759"/>
<evidence type="ECO:0000313" key="7">
    <source>
        <dbReference type="EMBL" id="EDV24263.1"/>
    </source>
</evidence>
<dbReference type="GO" id="GO:0141221">
    <property type="term" value="F:histone deacetylase activity, hydrolytic mechanism"/>
    <property type="evidence" value="ECO:0007669"/>
    <property type="project" value="UniProtKB-EC"/>
</dbReference>
<protein>
    <recommendedName>
        <fullName evidence="2">histone deacetylase</fullName>
        <ecNumber evidence="2">3.5.1.98</ecNumber>
    </recommendedName>
</protein>
<evidence type="ECO:0000256" key="4">
    <source>
        <dbReference type="ARBA" id="ARBA00022801"/>
    </source>
</evidence>
<dbReference type="Gene3D" id="3.40.800.20">
    <property type="entry name" value="Histone deacetylase domain"/>
    <property type="match status" value="1"/>
</dbReference>
<dbReference type="InterPro" id="IPR023696">
    <property type="entry name" value="Ureohydrolase_dom_sf"/>
</dbReference>
<dbReference type="Proteomes" id="UP000009022">
    <property type="component" value="Unassembled WGS sequence"/>
</dbReference>
<evidence type="ECO:0000256" key="1">
    <source>
        <dbReference type="ARBA" id="ARBA00006457"/>
    </source>
</evidence>
<dbReference type="STRING" id="10228.B3RZT5"/>
<dbReference type="InterPro" id="IPR037138">
    <property type="entry name" value="His_deacetylse_dom_sf"/>
</dbReference>
<dbReference type="RefSeq" id="XP_002113789.1">
    <property type="nucleotide sequence ID" value="XM_002113753.1"/>
</dbReference>
<dbReference type="GO" id="GO:0016581">
    <property type="term" value="C:NuRD complex"/>
    <property type="evidence" value="ECO:0000318"/>
    <property type="project" value="GO_Central"/>
</dbReference>
<keyword evidence="3" id="KW-0678">Repressor</keyword>
<dbReference type="GeneID" id="6755002"/>
<dbReference type="GO" id="GO:0031507">
    <property type="term" value="P:heterochromatin formation"/>
    <property type="evidence" value="ECO:0000318"/>
    <property type="project" value="GO_Central"/>
</dbReference>
<sequence>MSGKRVCYFYHPFTWCTSLDQDHPIHPMRIQLTYDLILEYGLHHKMKMLRPQAASLRQLNRFHSMAYLQFLQRAEESSKREKVQNFGVDDNYPVFQGLLHYCQLVASASVSAASKLNSNQADIAINWSGGFYQAQTSQACGFNYINDVALALLELLKQHERVIYINLGPDQCDTIQEAFSTNNRVMIVTFPHCESKYFQGNDWINQIGFNQSSKYSLNIPLADNIDDETYGLIFQPIISKVVQCYQPKVIVLQSGESLIAEKYANGYHLTPQGHGGCLQFLKSFNMPILLLGGGNYSTKNISHRWVYGTAIAIGQDISNITPCNNWF</sequence>
<dbReference type="Pfam" id="PF00850">
    <property type="entry name" value="Hist_deacetyl"/>
    <property type="match status" value="1"/>
</dbReference>
<dbReference type="EC" id="3.5.1.98" evidence="2"/>
<dbReference type="InterPro" id="IPR000286">
    <property type="entry name" value="HDACs"/>
</dbReference>
<dbReference type="GO" id="GO:0004407">
    <property type="term" value="F:histone deacetylase activity"/>
    <property type="evidence" value="ECO:0000318"/>
    <property type="project" value="GO_Central"/>
</dbReference>
<dbReference type="SUPFAM" id="SSF52768">
    <property type="entry name" value="Arginase/deacetylase"/>
    <property type="match status" value="1"/>
</dbReference>
<reference evidence="7 8" key="1">
    <citation type="journal article" date="2008" name="Nature">
        <title>The Trichoplax genome and the nature of placozoans.</title>
        <authorList>
            <person name="Srivastava M."/>
            <person name="Begovic E."/>
            <person name="Chapman J."/>
            <person name="Putnam N.H."/>
            <person name="Hellsten U."/>
            <person name="Kawashima T."/>
            <person name="Kuo A."/>
            <person name="Mitros T."/>
            <person name="Salamov A."/>
            <person name="Carpenter M.L."/>
            <person name="Signorovitch A.Y."/>
            <person name="Moreno M.A."/>
            <person name="Kamm K."/>
            <person name="Grimwood J."/>
            <person name="Schmutz J."/>
            <person name="Shapiro H."/>
            <person name="Grigoriev I.V."/>
            <person name="Buss L.W."/>
            <person name="Schierwater B."/>
            <person name="Dellaporta S.L."/>
            <person name="Rokhsar D.S."/>
        </authorList>
    </citation>
    <scope>NUCLEOTIDE SEQUENCE [LARGE SCALE GENOMIC DNA]</scope>
    <source>
        <strain evidence="7 8">Grell-BS-1999</strain>
    </source>
</reference>
<comment type="similarity">
    <text evidence="1">Belongs to the histone deacetylase family. HD type 1 subfamily.</text>
</comment>
<evidence type="ECO:0000256" key="3">
    <source>
        <dbReference type="ARBA" id="ARBA00022491"/>
    </source>
</evidence>
<dbReference type="InterPro" id="IPR003084">
    <property type="entry name" value="HDAC_I/II"/>
</dbReference>
<accession>B3RZT5</accession>
<feature type="non-terminal residue" evidence="7">
    <location>
        <position position="327"/>
    </location>
</feature>
<dbReference type="EMBL" id="DS985246">
    <property type="protein sequence ID" value="EDV24263.1"/>
    <property type="molecule type" value="Genomic_DNA"/>
</dbReference>
<dbReference type="AlphaFoldDB" id="B3RZT5"/>
<dbReference type="InterPro" id="IPR023801">
    <property type="entry name" value="His_deacetylse_dom"/>
</dbReference>
<name>B3RZT5_TRIAD</name>
<keyword evidence="8" id="KW-1185">Reference proteome</keyword>
<dbReference type="PANTHER" id="PTHR10625:SF10">
    <property type="entry name" value="HISTONE DEACETYLASE HDAC1"/>
    <property type="match status" value="1"/>
</dbReference>
<dbReference type="PRINTS" id="PR01271">
    <property type="entry name" value="HISDACETLASE"/>
</dbReference>
<evidence type="ECO:0000256" key="5">
    <source>
        <dbReference type="ARBA" id="ARBA00022853"/>
    </source>
</evidence>
<dbReference type="eggNOG" id="KOG1342">
    <property type="taxonomic scope" value="Eukaryota"/>
</dbReference>
<keyword evidence="4" id="KW-0378">Hydrolase</keyword>
<dbReference type="InParanoid" id="B3RZT5"/>
<dbReference type="PIRSF" id="PIRSF037913">
    <property type="entry name" value="His_deacetylse_1"/>
    <property type="match status" value="1"/>
</dbReference>
<proteinExistence type="inferred from homology"/>
<organism evidence="7 8">
    <name type="scientific">Trichoplax adhaerens</name>
    <name type="common">Trichoplax reptans</name>
    <dbReference type="NCBI Taxonomy" id="10228"/>
    <lineage>
        <taxon>Eukaryota</taxon>
        <taxon>Metazoa</taxon>
        <taxon>Placozoa</taxon>
        <taxon>Uniplacotomia</taxon>
        <taxon>Trichoplacea</taxon>
        <taxon>Trichoplacidae</taxon>
        <taxon>Trichoplax</taxon>
    </lineage>
</organism>
<dbReference type="HOGENOM" id="CLU_007727_7_7_1"/>
<evidence type="ECO:0000256" key="2">
    <source>
        <dbReference type="ARBA" id="ARBA00012111"/>
    </source>
</evidence>
<gene>
    <name evidence="7" type="ORF">TRIADDRAFT_26667</name>
</gene>
<feature type="domain" description="Histone deacetylase" evidence="6">
    <location>
        <begin position="23"/>
        <end position="309"/>
    </location>
</feature>